<dbReference type="PANTHER" id="PTHR43179:SF7">
    <property type="entry name" value="RHAMNOSYLTRANSFERASE WBBL"/>
    <property type="match status" value="1"/>
</dbReference>
<dbReference type="PANTHER" id="PTHR43179">
    <property type="entry name" value="RHAMNOSYLTRANSFERASE WBBL"/>
    <property type="match status" value="1"/>
</dbReference>
<dbReference type="Gene3D" id="3.90.550.10">
    <property type="entry name" value="Spore Coat Polysaccharide Biosynthesis Protein SpsA, Chain A"/>
    <property type="match status" value="1"/>
</dbReference>
<dbReference type="EMBL" id="AP028679">
    <property type="protein sequence ID" value="BEQ15875.1"/>
    <property type="molecule type" value="Genomic_DNA"/>
</dbReference>
<keyword evidence="1" id="KW-0812">Transmembrane</keyword>
<evidence type="ECO:0000259" key="2">
    <source>
        <dbReference type="Pfam" id="PF00535"/>
    </source>
</evidence>
<dbReference type="CDD" id="cd04186">
    <property type="entry name" value="GT_2_like_c"/>
    <property type="match status" value="1"/>
</dbReference>
<gene>
    <name evidence="3" type="primary">gtrB</name>
    <name evidence="3" type="ORF">FAK_29410</name>
</gene>
<dbReference type="Proteomes" id="UP001366166">
    <property type="component" value="Chromosome"/>
</dbReference>
<dbReference type="AlphaFoldDB" id="A0AAU9EIQ7"/>
<feature type="transmembrane region" description="Helical" evidence="1">
    <location>
        <begin position="241"/>
        <end position="259"/>
    </location>
</feature>
<dbReference type="Pfam" id="PF00535">
    <property type="entry name" value="Glycos_transf_2"/>
    <property type="match status" value="1"/>
</dbReference>
<name>A0AAU9EIQ7_9BACT</name>
<keyword evidence="1" id="KW-1133">Transmembrane helix</keyword>
<reference evidence="4" key="1">
    <citation type="journal article" date="2023" name="Arch. Microbiol.">
        <title>Desulfoferula mesophilus gen. nov. sp. nov., a mesophilic sulfate-reducing bacterium isolated from a brackish lake sediment.</title>
        <authorList>
            <person name="Watanabe T."/>
            <person name="Yabe T."/>
            <person name="Tsuji J.M."/>
            <person name="Fukui M."/>
        </authorList>
    </citation>
    <scope>NUCLEOTIDE SEQUENCE [LARGE SCALE GENOMIC DNA]</scope>
    <source>
        <strain evidence="4">12FAK</strain>
    </source>
</reference>
<feature type="domain" description="Glycosyltransferase 2-like" evidence="2">
    <location>
        <begin position="5"/>
        <end position="136"/>
    </location>
</feature>
<evidence type="ECO:0000256" key="1">
    <source>
        <dbReference type="SAM" id="Phobius"/>
    </source>
</evidence>
<evidence type="ECO:0000313" key="3">
    <source>
        <dbReference type="EMBL" id="BEQ15875.1"/>
    </source>
</evidence>
<keyword evidence="1" id="KW-0472">Membrane</keyword>
<dbReference type="KEGG" id="dmp:FAK_29410"/>
<dbReference type="GO" id="GO:0016740">
    <property type="term" value="F:transferase activity"/>
    <property type="evidence" value="ECO:0007669"/>
    <property type="project" value="UniProtKB-KW"/>
</dbReference>
<dbReference type="RefSeq" id="WP_338600918.1">
    <property type="nucleotide sequence ID" value="NZ_AP028679.1"/>
</dbReference>
<sequence>MSLAIIIVTYNSARVIEACLDSLGPWARKALVVDNASSDATAELVRRRGVRLLSMPGNLGFARAVNRGVKAALSRNVCLLNPDCLATPELFSLGLAALEGGERLIAAPALDDHGQTVPGRQPGYSRLKLAHDLLTLGWPFPHKLAWMSRRPGYHDRSWYWAHGACLFMQRELFLRLGGMPTNYFIYMEDVELGLRLRRAGGRVVELPYTLPHLTAQGAVVTAARRRWLLARGRLKYAARHYGTLFAVGLGLLTLPGLWAKGALK</sequence>
<dbReference type="InterPro" id="IPR029044">
    <property type="entry name" value="Nucleotide-diphossugar_trans"/>
</dbReference>
<protein>
    <submittedName>
        <fullName evidence="3">Glycosyl transferase</fullName>
    </submittedName>
</protein>
<proteinExistence type="predicted"/>
<dbReference type="InterPro" id="IPR001173">
    <property type="entry name" value="Glyco_trans_2-like"/>
</dbReference>
<organism evidence="3 4">
    <name type="scientific">Desulfoferula mesophila</name>
    <dbReference type="NCBI Taxonomy" id="3058419"/>
    <lineage>
        <taxon>Bacteria</taxon>
        <taxon>Pseudomonadati</taxon>
        <taxon>Thermodesulfobacteriota</taxon>
        <taxon>Desulfarculia</taxon>
        <taxon>Desulfarculales</taxon>
        <taxon>Desulfarculaceae</taxon>
        <taxon>Desulfoferula</taxon>
    </lineage>
</organism>
<keyword evidence="3" id="KW-0808">Transferase</keyword>
<keyword evidence="4" id="KW-1185">Reference proteome</keyword>
<accession>A0AAU9EIQ7</accession>
<dbReference type="SUPFAM" id="SSF53448">
    <property type="entry name" value="Nucleotide-diphospho-sugar transferases"/>
    <property type="match status" value="1"/>
</dbReference>
<evidence type="ECO:0000313" key="4">
    <source>
        <dbReference type="Proteomes" id="UP001366166"/>
    </source>
</evidence>